<dbReference type="Proteomes" id="UP000183180">
    <property type="component" value="Unassembled WGS sequence"/>
</dbReference>
<sequence length="256" mass="27482">MARGHRRRIVAMIAALAAGLGSAACSGAPEPAGPAPVAAQDAHLPPGFDTTFRWSSTPVLDPQSAEGTFVRAYVESFELANAGSSVEWGYPGFADASPSNIDQMVTAYPSEVTEAGVSEARRQVGTAFYTGLRRVDDVDWTRIVLCRQGYRSVERDGSWAIGYDTSRPVEIDIRRTGDRPPAAPRGGQRTPEADVFGGWYTSRYDFAALYPTPTADQKACAATRQVGMPHWLPTQGDKPWAVSPSVPGWSTYPGIG</sequence>
<accession>A0A1H2J843</accession>
<organism evidence="2 3">
    <name type="scientific">Gordonia westfalica</name>
    <dbReference type="NCBI Taxonomy" id="158898"/>
    <lineage>
        <taxon>Bacteria</taxon>
        <taxon>Bacillati</taxon>
        <taxon>Actinomycetota</taxon>
        <taxon>Actinomycetes</taxon>
        <taxon>Mycobacteriales</taxon>
        <taxon>Gordoniaceae</taxon>
        <taxon>Gordonia</taxon>
    </lineage>
</organism>
<dbReference type="PROSITE" id="PS51257">
    <property type="entry name" value="PROKAR_LIPOPROTEIN"/>
    <property type="match status" value="1"/>
</dbReference>
<feature type="chain" id="PRO_5039585526" description="PknH-like extracellular domain-containing protein" evidence="1">
    <location>
        <begin position="24"/>
        <end position="256"/>
    </location>
</feature>
<dbReference type="EMBL" id="FNLM01000034">
    <property type="protein sequence ID" value="SDU52570.1"/>
    <property type="molecule type" value="Genomic_DNA"/>
</dbReference>
<evidence type="ECO:0000313" key="2">
    <source>
        <dbReference type="EMBL" id="SDU52570.1"/>
    </source>
</evidence>
<dbReference type="PROSITE" id="PS51318">
    <property type="entry name" value="TAT"/>
    <property type="match status" value="1"/>
</dbReference>
<evidence type="ECO:0000256" key="1">
    <source>
        <dbReference type="SAM" id="SignalP"/>
    </source>
</evidence>
<evidence type="ECO:0000313" key="3">
    <source>
        <dbReference type="Proteomes" id="UP000183180"/>
    </source>
</evidence>
<name>A0A1H2J843_9ACTN</name>
<dbReference type="InterPro" id="IPR006311">
    <property type="entry name" value="TAT_signal"/>
</dbReference>
<feature type="signal peptide" evidence="1">
    <location>
        <begin position="1"/>
        <end position="23"/>
    </location>
</feature>
<dbReference type="AlphaFoldDB" id="A0A1H2J843"/>
<gene>
    <name evidence="2" type="ORF">SAMN04488548_1341841</name>
</gene>
<protein>
    <recommendedName>
        <fullName evidence="4">PknH-like extracellular domain-containing protein</fullName>
    </recommendedName>
</protein>
<evidence type="ECO:0008006" key="4">
    <source>
        <dbReference type="Google" id="ProtNLM"/>
    </source>
</evidence>
<keyword evidence="1" id="KW-0732">Signal</keyword>
<reference evidence="2 3" key="1">
    <citation type="submission" date="2016-10" db="EMBL/GenBank/DDBJ databases">
        <authorList>
            <person name="de Groot N.N."/>
        </authorList>
    </citation>
    <scope>NUCLEOTIDE SEQUENCE [LARGE SCALE GENOMIC DNA]</scope>
    <source>
        <strain evidence="2 3">DSM 44215</strain>
    </source>
</reference>
<proteinExistence type="predicted"/>